<sequence length="82" mass="10001">MHYKYTKKFGEIKISISVIIQQIKFSQNIQCQLSLKVINIYLFIKGQFIQLKRMRRRQLDNESIISLKFRFFVKVQFINQKN</sequence>
<organism evidence="1 2">
    <name type="scientific">Paramecium octaurelia</name>
    <dbReference type="NCBI Taxonomy" id="43137"/>
    <lineage>
        <taxon>Eukaryota</taxon>
        <taxon>Sar</taxon>
        <taxon>Alveolata</taxon>
        <taxon>Ciliophora</taxon>
        <taxon>Intramacronucleata</taxon>
        <taxon>Oligohymenophorea</taxon>
        <taxon>Peniculida</taxon>
        <taxon>Parameciidae</taxon>
        <taxon>Paramecium</taxon>
    </lineage>
</organism>
<dbReference type="Proteomes" id="UP000683925">
    <property type="component" value="Unassembled WGS sequence"/>
</dbReference>
<proteinExistence type="predicted"/>
<accession>A0A8S1XC48</accession>
<name>A0A8S1XC48_PAROT</name>
<dbReference type="EMBL" id="CAJJDP010000117">
    <property type="protein sequence ID" value="CAD8198737.1"/>
    <property type="molecule type" value="Genomic_DNA"/>
</dbReference>
<dbReference type="AlphaFoldDB" id="A0A8S1XC48"/>
<comment type="caution">
    <text evidence="1">The sequence shown here is derived from an EMBL/GenBank/DDBJ whole genome shotgun (WGS) entry which is preliminary data.</text>
</comment>
<evidence type="ECO:0000313" key="1">
    <source>
        <dbReference type="EMBL" id="CAD8198737.1"/>
    </source>
</evidence>
<evidence type="ECO:0000313" key="2">
    <source>
        <dbReference type="Proteomes" id="UP000683925"/>
    </source>
</evidence>
<protein>
    <submittedName>
        <fullName evidence="1">Uncharacterized protein</fullName>
    </submittedName>
</protein>
<keyword evidence="2" id="KW-1185">Reference proteome</keyword>
<reference evidence="1" key="1">
    <citation type="submission" date="2021-01" db="EMBL/GenBank/DDBJ databases">
        <authorList>
            <consortium name="Genoscope - CEA"/>
            <person name="William W."/>
        </authorList>
    </citation>
    <scope>NUCLEOTIDE SEQUENCE</scope>
</reference>
<gene>
    <name evidence="1" type="ORF">POCTA_138.1.T1170161</name>
</gene>